<dbReference type="SUPFAM" id="SSF51161">
    <property type="entry name" value="Trimeric LpxA-like enzymes"/>
    <property type="match status" value="1"/>
</dbReference>
<dbReference type="Gene3D" id="2.160.10.10">
    <property type="entry name" value="Hexapeptide repeat proteins"/>
    <property type="match status" value="1"/>
</dbReference>
<reference evidence="3 4" key="1">
    <citation type="submission" date="2020-08" db="EMBL/GenBank/DDBJ databases">
        <title>Cohnella phylogeny.</title>
        <authorList>
            <person name="Dunlap C."/>
        </authorList>
    </citation>
    <scope>NUCLEOTIDE SEQUENCE [LARGE SCALE GENOMIC DNA]</scope>
    <source>
        <strain evidence="3 4">DSM 25239</strain>
    </source>
</reference>
<proteinExistence type="predicted"/>
<comment type="caution">
    <text evidence="3">The sequence shown here is derived from an EMBL/GenBank/DDBJ whole genome shotgun (WGS) entry which is preliminary data.</text>
</comment>
<dbReference type="PROSITE" id="PS00101">
    <property type="entry name" value="HEXAPEP_TRANSFERASES"/>
    <property type="match status" value="1"/>
</dbReference>
<evidence type="ECO:0000313" key="4">
    <source>
        <dbReference type="Proteomes" id="UP000553776"/>
    </source>
</evidence>
<dbReference type="PANTHER" id="PTHR43300">
    <property type="entry name" value="ACETYLTRANSFERASE"/>
    <property type="match status" value="1"/>
</dbReference>
<keyword evidence="2" id="KW-0677">Repeat</keyword>
<dbReference type="PANTHER" id="PTHR43300:SF11">
    <property type="entry name" value="ACETYLTRANSFERASE RV3034C-RELATED"/>
    <property type="match status" value="1"/>
</dbReference>
<sequence length="210" mass="23539">MHKLGTRIRDRAGTIRREGRTMGLEHLRLQFPNRKEGANVQIGEYSYGQPTIRHWGENCSLTIGKFCSIADQVMILLGGEHRTDWVTTYPFNYFLPEHRANRGHPKTKGDVVIGNDVWIGMGATILSGVRIGDGAVIGARALVSKDVPPYAIAAGNPARVLRYRFDDRTIARLLEIRWWDWPPALLEPAIPLLLSSDAEGLINYARLVGR</sequence>
<dbReference type="InterPro" id="IPR050179">
    <property type="entry name" value="Trans_hexapeptide_repeat"/>
</dbReference>
<organism evidence="3 4">
    <name type="scientific">Cohnella xylanilytica</name>
    <dbReference type="NCBI Taxonomy" id="557555"/>
    <lineage>
        <taxon>Bacteria</taxon>
        <taxon>Bacillati</taxon>
        <taxon>Bacillota</taxon>
        <taxon>Bacilli</taxon>
        <taxon>Bacillales</taxon>
        <taxon>Paenibacillaceae</taxon>
        <taxon>Cohnella</taxon>
    </lineage>
</organism>
<keyword evidence="1 3" id="KW-0808">Transferase</keyword>
<protein>
    <submittedName>
        <fullName evidence="3">CatB-related O-acetyltransferase</fullName>
    </submittedName>
</protein>
<dbReference type="Pfam" id="PF00132">
    <property type="entry name" value="Hexapep"/>
    <property type="match status" value="1"/>
</dbReference>
<evidence type="ECO:0000256" key="1">
    <source>
        <dbReference type="ARBA" id="ARBA00022679"/>
    </source>
</evidence>
<evidence type="ECO:0000313" key="3">
    <source>
        <dbReference type="EMBL" id="MBB6691264.1"/>
    </source>
</evidence>
<accession>A0A841U019</accession>
<dbReference type="CDD" id="cd03349">
    <property type="entry name" value="LbH_XAT"/>
    <property type="match status" value="1"/>
</dbReference>
<keyword evidence="4" id="KW-1185">Reference proteome</keyword>
<dbReference type="Proteomes" id="UP000553776">
    <property type="component" value="Unassembled WGS sequence"/>
</dbReference>
<gene>
    <name evidence="3" type="ORF">H7B90_07645</name>
</gene>
<name>A0A841U019_9BACL</name>
<dbReference type="InterPro" id="IPR018357">
    <property type="entry name" value="Hexapep_transf_CS"/>
</dbReference>
<dbReference type="GO" id="GO:0016740">
    <property type="term" value="F:transferase activity"/>
    <property type="evidence" value="ECO:0007669"/>
    <property type="project" value="UniProtKB-KW"/>
</dbReference>
<dbReference type="InterPro" id="IPR011004">
    <property type="entry name" value="Trimer_LpxA-like_sf"/>
</dbReference>
<dbReference type="InterPro" id="IPR001451">
    <property type="entry name" value="Hexapep"/>
</dbReference>
<dbReference type="EMBL" id="JACJVR010000025">
    <property type="protein sequence ID" value="MBB6691264.1"/>
    <property type="molecule type" value="Genomic_DNA"/>
</dbReference>
<dbReference type="AlphaFoldDB" id="A0A841U019"/>
<evidence type="ECO:0000256" key="2">
    <source>
        <dbReference type="ARBA" id="ARBA00022737"/>
    </source>
</evidence>